<evidence type="ECO:0000313" key="5">
    <source>
        <dbReference type="EMBL" id="KAF1758918.1"/>
    </source>
</evidence>
<dbReference type="SMART" id="SM00453">
    <property type="entry name" value="WSN"/>
    <property type="match status" value="1"/>
</dbReference>
<evidence type="ECO:0000256" key="3">
    <source>
        <dbReference type="SAM" id="SignalP"/>
    </source>
</evidence>
<protein>
    <recommendedName>
        <fullName evidence="4">Domain of unknown function WSN domain-containing protein</fullName>
    </recommendedName>
</protein>
<feature type="domain" description="Domain of unknown function WSN" evidence="4">
    <location>
        <begin position="63"/>
        <end position="131"/>
    </location>
</feature>
<feature type="signal peptide" evidence="3">
    <location>
        <begin position="1"/>
        <end position="19"/>
    </location>
</feature>
<dbReference type="GeneID" id="9807866"/>
<evidence type="ECO:0000256" key="1">
    <source>
        <dbReference type="SAM" id="Coils"/>
    </source>
</evidence>
<accession>A0A6A5GTW8</accession>
<dbReference type="InterPro" id="IPR003125">
    <property type="entry name" value="WSN"/>
</dbReference>
<keyword evidence="2" id="KW-0472">Membrane</keyword>
<evidence type="ECO:0000256" key="2">
    <source>
        <dbReference type="SAM" id="Phobius"/>
    </source>
</evidence>
<keyword evidence="2" id="KW-1133">Transmembrane helix</keyword>
<dbReference type="AlphaFoldDB" id="A0A6A5GTW8"/>
<gene>
    <name evidence="5" type="ORF">GCK72_015378</name>
</gene>
<feature type="transmembrane region" description="Helical" evidence="2">
    <location>
        <begin position="793"/>
        <end position="817"/>
    </location>
</feature>
<sequence>MHHLNPFLWITICIVVSNGLLDKQVDPDSRDPSSSGYDQNLKVDFSNSLSFPEYLRNARNANDKSTEYLNHITSIAHITNGIALQNGLMNGNVPIDGVIEELLNFGTVKLSSVIQFKTDRIKNFVAKLKGVSGKFDGSAAELEKQALKWNKWYNKYLSVKDVTFDKIPRSSEYFVGAKTINSSTILENVNKLREDIRNMAYDIVMIENNMQKKFEGYTISYLSIAFKYVHVKAQGLPKTIDAIEVEIKNKLSQSLLKEGHVIFESLESMLKVIKSRKVIVQSTDALITTIKNNVEIAVGLAKDSTAADTDISLITELMKSQNERKTKKHTIGFPNGASDMKQLKRDAVDSWIAKILNLDVTRLNALWDSLFPLFQINEKLDGLDGNMRSIVSDNSYESLLKLQEIQKVLAAVSDESIVSIDVLKVYDTCFNIPRPDDTDFKISEDFIANVHLLTNKLIDIESLIHVLKDDTLKQEVDEYLKSLGFTNIVDDTTVKKELPEAVKRYNGGNNLDKIKKRVNDLIAKIDDIGLAALQSKLSNMANHSVKIIDQLFNDDLIRLGGIHDSIHMLQDLKMSDIDNVTTLATAISDLSESLIGIKSIPDDMNKIAKNVTVDVNKLDNSMAKSRAVGQSVVSLKQVYELKQLKIEIAHLKSLRDTVEVEIRNVASLKEKVVIRNEWGDHKKDIYELENFLAEIESFDAELDVTDVKIDFYKKANALRSLINQPTINSNVTSDLENAKETLEKLSRLDLLFSKYRTKYSRVPSDLRGLHEFLVQFLTPEAVNTVISGNNDKYYYVAIGIIFFALFVAVVVLVLLYCNLLCFKNRSLCSVVDMDADDKTILVNGPKRADTGRLVTRVKMNIMS</sequence>
<comment type="caution">
    <text evidence="5">The sequence shown here is derived from an EMBL/GenBank/DDBJ whole genome shotgun (WGS) entry which is preliminary data.</text>
</comment>
<dbReference type="RefSeq" id="XP_053585599.1">
    <property type="nucleotide sequence ID" value="XM_053730827.1"/>
</dbReference>
<dbReference type="Pfam" id="PF02206">
    <property type="entry name" value="WSN"/>
    <property type="match status" value="1"/>
</dbReference>
<reference evidence="5 6" key="1">
    <citation type="submission" date="2019-12" db="EMBL/GenBank/DDBJ databases">
        <title>Chromosome-level assembly of the Caenorhabditis remanei genome.</title>
        <authorList>
            <person name="Teterina A.A."/>
            <person name="Willis J.H."/>
            <person name="Phillips P.C."/>
        </authorList>
    </citation>
    <scope>NUCLEOTIDE SEQUENCE [LARGE SCALE GENOMIC DNA]</scope>
    <source>
        <strain evidence="5 6">PX506</strain>
        <tissue evidence="5">Whole organism</tissue>
    </source>
</reference>
<keyword evidence="2" id="KW-0812">Transmembrane</keyword>
<dbReference type="PANTHER" id="PTHR32525:SF1">
    <property type="entry name" value="DOMAIN OF UNKNOWN FUNCTION WSN DOMAIN-CONTAINING PROTEIN-RELATED"/>
    <property type="match status" value="1"/>
</dbReference>
<dbReference type="KEGG" id="crq:GCK72_015378"/>
<evidence type="ECO:0000259" key="4">
    <source>
        <dbReference type="SMART" id="SM00453"/>
    </source>
</evidence>
<dbReference type="EMBL" id="WUAV01000004">
    <property type="protein sequence ID" value="KAF1758918.1"/>
    <property type="molecule type" value="Genomic_DNA"/>
</dbReference>
<feature type="chain" id="PRO_5025643269" description="Domain of unknown function WSN domain-containing protein" evidence="3">
    <location>
        <begin position="20"/>
        <end position="863"/>
    </location>
</feature>
<dbReference type="Proteomes" id="UP000483820">
    <property type="component" value="Chromosome IV"/>
</dbReference>
<dbReference type="PANTHER" id="PTHR32525">
    <property type="entry name" value="PROTEIN-TYROSINE-PHOSPHATASE"/>
    <property type="match status" value="1"/>
</dbReference>
<name>A0A6A5GTW8_CAERE</name>
<keyword evidence="3" id="KW-0732">Signal</keyword>
<feature type="coiled-coil region" evidence="1">
    <location>
        <begin position="641"/>
        <end position="671"/>
    </location>
</feature>
<proteinExistence type="predicted"/>
<keyword evidence="1" id="KW-0175">Coiled coil</keyword>
<organism evidence="5 6">
    <name type="scientific">Caenorhabditis remanei</name>
    <name type="common">Caenorhabditis vulgaris</name>
    <dbReference type="NCBI Taxonomy" id="31234"/>
    <lineage>
        <taxon>Eukaryota</taxon>
        <taxon>Metazoa</taxon>
        <taxon>Ecdysozoa</taxon>
        <taxon>Nematoda</taxon>
        <taxon>Chromadorea</taxon>
        <taxon>Rhabditida</taxon>
        <taxon>Rhabditina</taxon>
        <taxon>Rhabditomorpha</taxon>
        <taxon>Rhabditoidea</taxon>
        <taxon>Rhabditidae</taxon>
        <taxon>Peloderinae</taxon>
        <taxon>Caenorhabditis</taxon>
    </lineage>
</organism>
<dbReference type="CTD" id="9807866"/>
<evidence type="ECO:0000313" key="6">
    <source>
        <dbReference type="Proteomes" id="UP000483820"/>
    </source>
</evidence>